<dbReference type="Pfam" id="PF02746">
    <property type="entry name" value="MR_MLE_N"/>
    <property type="match status" value="1"/>
</dbReference>
<dbReference type="InterPro" id="IPR013341">
    <property type="entry name" value="Mandelate_racemase_N_dom"/>
</dbReference>
<feature type="domain" description="Mandelate racemase/muconate lactonizing enzyme C-terminal" evidence="1">
    <location>
        <begin position="144"/>
        <end position="246"/>
    </location>
</feature>
<dbReference type="SUPFAM" id="SSF54826">
    <property type="entry name" value="Enolase N-terminal domain-like"/>
    <property type="match status" value="1"/>
</dbReference>
<dbReference type="SUPFAM" id="SSF51604">
    <property type="entry name" value="Enolase C-terminal domain-like"/>
    <property type="match status" value="1"/>
</dbReference>
<dbReference type="InterPro" id="IPR034593">
    <property type="entry name" value="DgoD-like"/>
</dbReference>
<dbReference type="AlphaFoldDB" id="A0A4V5MX72"/>
<evidence type="ECO:0000259" key="1">
    <source>
        <dbReference type="SMART" id="SM00922"/>
    </source>
</evidence>
<comment type="caution">
    <text evidence="2">The sequence shown here is derived from an EMBL/GenBank/DDBJ whole genome shotgun (WGS) entry which is preliminary data.</text>
</comment>
<gene>
    <name evidence="2" type="ORF">FCI23_47075</name>
</gene>
<dbReference type="GO" id="GO:0009063">
    <property type="term" value="P:amino acid catabolic process"/>
    <property type="evidence" value="ECO:0007669"/>
    <property type="project" value="InterPro"/>
</dbReference>
<dbReference type="CDD" id="cd03316">
    <property type="entry name" value="MR_like"/>
    <property type="match status" value="1"/>
</dbReference>
<evidence type="ECO:0000313" key="2">
    <source>
        <dbReference type="EMBL" id="TJZ99118.1"/>
    </source>
</evidence>
<dbReference type="Gene3D" id="3.20.20.120">
    <property type="entry name" value="Enolase-like C-terminal domain"/>
    <property type="match status" value="1"/>
</dbReference>
<organism evidence="2 3">
    <name type="scientific">Actinacidiphila oryziradicis</name>
    <dbReference type="NCBI Taxonomy" id="2571141"/>
    <lineage>
        <taxon>Bacteria</taxon>
        <taxon>Bacillati</taxon>
        <taxon>Actinomycetota</taxon>
        <taxon>Actinomycetes</taxon>
        <taxon>Kitasatosporales</taxon>
        <taxon>Streptomycetaceae</taxon>
        <taxon>Actinacidiphila</taxon>
    </lineage>
</organism>
<evidence type="ECO:0000313" key="3">
    <source>
        <dbReference type="Proteomes" id="UP000305778"/>
    </source>
</evidence>
<dbReference type="SFLD" id="SFLDS00001">
    <property type="entry name" value="Enolase"/>
    <property type="match status" value="1"/>
</dbReference>
<dbReference type="PANTHER" id="PTHR48080">
    <property type="entry name" value="D-GALACTONATE DEHYDRATASE-RELATED"/>
    <property type="match status" value="1"/>
</dbReference>
<sequence>MKVESVDMFYLAMPDVYDIGDGSQDMLLVRVRAGDHTGWGECEASPLPSIASLVCPMSHSACHPVLDSVLGARLDGPGDIGRIVRAVRANSLDLLQAEHTISGIEIALWDLMGKALEQPVYELLGYERSHPKTPYASSLFGDTPEETLHKARAVRSMGYRAAKFGWGPFGRTTVAADADQVQAAREGLGPEGVLLVDAGTVWGEDVEAAALRLPALEDAGVLWLEEPFNSGALGAYRALADRCDRLRLAGGEGAHNPLLAEHLIDFGGIGFAQIDTGRIGGIGDATRVAKYAQAREVQFVNHTFTSHLALSASLQPFAGSGDDWICEYPVEAKPLAQDLTRNHLTLDESGCVAAPEAPGLGMTLDLDAVRPYLLDVDITVGGKTLYSTPDLTT</sequence>
<dbReference type="Pfam" id="PF13378">
    <property type="entry name" value="MR_MLE_C"/>
    <property type="match status" value="1"/>
</dbReference>
<proteinExistence type="predicted"/>
<dbReference type="OrthoDB" id="9796450at2"/>
<dbReference type="Proteomes" id="UP000305778">
    <property type="component" value="Unassembled WGS sequence"/>
</dbReference>
<dbReference type="InterPro" id="IPR018110">
    <property type="entry name" value="Mandel_Rmase/mucon_lact_enz_CS"/>
</dbReference>
<keyword evidence="3" id="KW-1185">Reference proteome</keyword>
<dbReference type="EMBL" id="SUMC01000117">
    <property type="protein sequence ID" value="TJZ99118.1"/>
    <property type="molecule type" value="Genomic_DNA"/>
</dbReference>
<dbReference type="Gene3D" id="3.30.390.10">
    <property type="entry name" value="Enolase-like, N-terminal domain"/>
    <property type="match status" value="1"/>
</dbReference>
<name>A0A4V5MX72_9ACTN</name>
<accession>A0A4V5MX72</accession>
<dbReference type="InterPro" id="IPR029017">
    <property type="entry name" value="Enolase-like_N"/>
</dbReference>
<dbReference type="PROSITE" id="PS00908">
    <property type="entry name" value="MR_MLE_1"/>
    <property type="match status" value="1"/>
</dbReference>
<dbReference type="InterPro" id="IPR029065">
    <property type="entry name" value="Enolase_C-like"/>
</dbReference>
<dbReference type="SMART" id="SM00922">
    <property type="entry name" value="MR_MLE"/>
    <property type="match status" value="1"/>
</dbReference>
<dbReference type="InterPro" id="IPR013342">
    <property type="entry name" value="Mandelate_racemase_C"/>
</dbReference>
<dbReference type="RefSeq" id="WP_136730166.1">
    <property type="nucleotide sequence ID" value="NZ_SUMC01000117.1"/>
</dbReference>
<protein>
    <submittedName>
        <fullName evidence="2">Mandelate racemase/muconate lactonizing enzyme family protein</fullName>
    </submittedName>
</protein>
<reference evidence="2 3" key="1">
    <citation type="submission" date="2019-04" db="EMBL/GenBank/DDBJ databases">
        <title>Streptomyces oryziradicis sp. nov., a novel actinomycete isolated from rhizosphere soil of rice (Oryza sativa L.).</title>
        <authorList>
            <person name="Li C."/>
        </authorList>
    </citation>
    <scope>NUCLEOTIDE SEQUENCE [LARGE SCALE GENOMIC DNA]</scope>
    <source>
        <strain evidence="2 3">NEAU-C40</strain>
    </source>
</reference>
<dbReference type="InterPro" id="IPR036849">
    <property type="entry name" value="Enolase-like_C_sf"/>
</dbReference>